<feature type="region of interest" description="Disordered" evidence="1">
    <location>
        <begin position="99"/>
        <end position="204"/>
    </location>
</feature>
<name>A0A7Y4NFF9_9BACT</name>
<dbReference type="EMBL" id="JABFJW010000224">
    <property type="protein sequence ID" value="NOK12327.1"/>
    <property type="molecule type" value="Genomic_DNA"/>
</dbReference>
<feature type="compositionally biased region" description="Basic residues" evidence="1">
    <location>
        <begin position="168"/>
        <end position="197"/>
    </location>
</feature>
<sequence>MRKMRETGSALMNAGEMRLVLASAPRNLMELSRRELMGMVRRARGMVVQYEKLAHRLRREAMRVPMGSRVMGGSMNTRRKAALFRTALTRFESRLGRMEKAPARKVRPAMRKARPAMRKARPAMRKRPVAKKAMRPAARATAPRKKAVTAKAVTAKKAMRPAGYARRGPVKARAHKPRRVSAMKTRTHRTAKARTPTRRAATTR</sequence>
<evidence type="ECO:0000313" key="2">
    <source>
        <dbReference type="EMBL" id="NOK12327.1"/>
    </source>
</evidence>
<dbReference type="AlphaFoldDB" id="A0A7Y4NFF9"/>
<protein>
    <submittedName>
        <fullName evidence="2">Uncharacterized protein</fullName>
    </submittedName>
</protein>
<feature type="compositionally biased region" description="Basic residues" evidence="1">
    <location>
        <begin position="103"/>
        <end position="134"/>
    </location>
</feature>
<dbReference type="RefSeq" id="WP_171418879.1">
    <property type="nucleotide sequence ID" value="NZ_JABFJW010000224.1"/>
</dbReference>
<reference evidence="2 3" key="1">
    <citation type="submission" date="2020-05" db="EMBL/GenBank/DDBJ databases">
        <authorList>
            <person name="Whitworth D."/>
        </authorList>
    </citation>
    <scope>NUCLEOTIDE SEQUENCE [LARGE SCALE GENOMIC DNA]</scope>
    <source>
        <strain evidence="2 3">CA046A</strain>
    </source>
</reference>
<organism evidence="2 3">
    <name type="scientific">Corallococcus exercitus</name>
    <dbReference type="NCBI Taxonomy" id="2316736"/>
    <lineage>
        <taxon>Bacteria</taxon>
        <taxon>Pseudomonadati</taxon>
        <taxon>Myxococcota</taxon>
        <taxon>Myxococcia</taxon>
        <taxon>Myxococcales</taxon>
        <taxon>Cystobacterineae</taxon>
        <taxon>Myxococcaceae</taxon>
        <taxon>Corallococcus</taxon>
    </lineage>
</organism>
<dbReference type="Proteomes" id="UP000528460">
    <property type="component" value="Unassembled WGS sequence"/>
</dbReference>
<comment type="caution">
    <text evidence="2">The sequence shown here is derived from an EMBL/GenBank/DDBJ whole genome shotgun (WGS) entry which is preliminary data.</text>
</comment>
<proteinExistence type="predicted"/>
<gene>
    <name evidence="2" type="ORF">HNS30_25125</name>
</gene>
<accession>A0A7Y4NFF9</accession>
<evidence type="ECO:0000256" key="1">
    <source>
        <dbReference type="SAM" id="MobiDB-lite"/>
    </source>
</evidence>
<evidence type="ECO:0000313" key="3">
    <source>
        <dbReference type="Proteomes" id="UP000528460"/>
    </source>
</evidence>